<evidence type="ECO:0000256" key="1">
    <source>
        <dbReference type="SAM" id="MobiDB-lite"/>
    </source>
</evidence>
<feature type="region of interest" description="Disordered" evidence="1">
    <location>
        <begin position="38"/>
        <end position="90"/>
    </location>
</feature>
<dbReference type="EMBL" id="JANDXR010000003">
    <property type="protein sequence ID" value="MCP9500932.1"/>
    <property type="molecule type" value="Genomic_DNA"/>
</dbReference>
<reference evidence="2" key="1">
    <citation type="submission" date="2022-07" db="EMBL/GenBank/DDBJ databases">
        <title>Prevotella copri.</title>
        <authorList>
            <person name="Yang C."/>
        </authorList>
    </citation>
    <scope>NUCLEOTIDE SEQUENCE</scope>
    <source>
        <strain evidence="2">HF88</strain>
    </source>
</reference>
<feature type="compositionally biased region" description="Basic residues" evidence="1">
    <location>
        <begin position="66"/>
        <end position="81"/>
    </location>
</feature>
<sequence length="90" mass="10300">MSANLYFIFGNAKLLREIWGEFTNNGLFLLIIIHGTGDGIAWNGGRRGTEQKTKEREVRKREERKKGGKKKGREKKGRKISSLRSTSLHL</sequence>
<protein>
    <submittedName>
        <fullName evidence="2">Uncharacterized protein</fullName>
    </submittedName>
</protein>
<feature type="compositionally biased region" description="Basic and acidic residues" evidence="1">
    <location>
        <begin position="47"/>
        <end position="65"/>
    </location>
</feature>
<name>A0AAW5HY90_9BACT</name>
<evidence type="ECO:0000313" key="2">
    <source>
        <dbReference type="EMBL" id="MCP9500932.1"/>
    </source>
</evidence>
<evidence type="ECO:0000313" key="3">
    <source>
        <dbReference type="Proteomes" id="UP001206014"/>
    </source>
</evidence>
<proteinExistence type="predicted"/>
<dbReference type="RefSeq" id="WP_234563819.1">
    <property type="nucleotide sequence ID" value="NZ_JAJTTD010000003.1"/>
</dbReference>
<gene>
    <name evidence="2" type="ORF">NND11_05115</name>
</gene>
<organism evidence="2 3">
    <name type="scientific">Segatella copri</name>
    <dbReference type="NCBI Taxonomy" id="165179"/>
    <lineage>
        <taxon>Bacteria</taxon>
        <taxon>Pseudomonadati</taxon>
        <taxon>Bacteroidota</taxon>
        <taxon>Bacteroidia</taxon>
        <taxon>Bacteroidales</taxon>
        <taxon>Prevotellaceae</taxon>
        <taxon>Segatella</taxon>
    </lineage>
</organism>
<dbReference type="AlphaFoldDB" id="A0AAW5HY90"/>
<dbReference type="Proteomes" id="UP001206014">
    <property type="component" value="Unassembled WGS sequence"/>
</dbReference>
<accession>A0AAW5HY90</accession>
<comment type="caution">
    <text evidence="2">The sequence shown here is derived from an EMBL/GenBank/DDBJ whole genome shotgun (WGS) entry which is preliminary data.</text>
</comment>